<organism evidence="1 2">
    <name type="scientific">Neolentinus lepideus HHB14362 ss-1</name>
    <dbReference type="NCBI Taxonomy" id="1314782"/>
    <lineage>
        <taxon>Eukaryota</taxon>
        <taxon>Fungi</taxon>
        <taxon>Dikarya</taxon>
        <taxon>Basidiomycota</taxon>
        <taxon>Agaricomycotina</taxon>
        <taxon>Agaricomycetes</taxon>
        <taxon>Gloeophyllales</taxon>
        <taxon>Gloeophyllaceae</taxon>
        <taxon>Neolentinus</taxon>
    </lineage>
</organism>
<dbReference type="STRING" id="1314782.A0A165MUF7"/>
<evidence type="ECO:0000313" key="2">
    <source>
        <dbReference type="Proteomes" id="UP000076761"/>
    </source>
</evidence>
<reference evidence="1 2" key="1">
    <citation type="journal article" date="2016" name="Mol. Biol. Evol.">
        <title>Comparative Genomics of Early-Diverging Mushroom-Forming Fungi Provides Insights into the Origins of Lignocellulose Decay Capabilities.</title>
        <authorList>
            <person name="Nagy L.G."/>
            <person name="Riley R."/>
            <person name="Tritt A."/>
            <person name="Adam C."/>
            <person name="Daum C."/>
            <person name="Floudas D."/>
            <person name="Sun H."/>
            <person name="Yadav J.S."/>
            <person name="Pangilinan J."/>
            <person name="Larsson K.H."/>
            <person name="Matsuura K."/>
            <person name="Barry K."/>
            <person name="Labutti K."/>
            <person name="Kuo R."/>
            <person name="Ohm R.A."/>
            <person name="Bhattacharya S.S."/>
            <person name="Shirouzu T."/>
            <person name="Yoshinaga Y."/>
            <person name="Martin F.M."/>
            <person name="Grigoriev I.V."/>
            <person name="Hibbett D.S."/>
        </authorList>
    </citation>
    <scope>NUCLEOTIDE SEQUENCE [LARGE SCALE GENOMIC DNA]</scope>
    <source>
        <strain evidence="1 2">HHB14362 ss-1</strain>
    </source>
</reference>
<proteinExistence type="predicted"/>
<name>A0A165MUF7_9AGAM</name>
<keyword evidence="2" id="KW-1185">Reference proteome</keyword>
<evidence type="ECO:0000313" key="1">
    <source>
        <dbReference type="EMBL" id="KZT18796.1"/>
    </source>
</evidence>
<sequence length="359" mass="40697">MANCSGIEYTLIVFATSTRAHTKLLTSIRLHIQDYVVRLVCHSYRSALFLRWRPTLSTLLVSTLVKVKLSDGIMRAGEHKDSNLRLQIAMLQVQAIDTFLNDLVDAAPHLRSLVLKGVIHEEVSLRATHRFTHLTSLGINHRHKPDSNASAHVTYHDIVAFSRMHSLAQLVVHVHYVVVPEDASRLKFCSLRTVGLYGMPDKIGAVLELLHPTELQTIANYLRSAEEATLHDYQSLFRSFIFPTSLDLTLHGPLKSQDMPVGLNARFLLVPLLTCRKLKNLTLKLSITYSPAPAPITMDDSDLFYGPSVARAHRVLLELHSRSLRDTDYSWLRCLQHPLPEAREFDTMCKCKYTFLCVR</sequence>
<accession>A0A165MUF7</accession>
<dbReference type="InParanoid" id="A0A165MUF7"/>
<gene>
    <name evidence="1" type="ORF">NEOLEDRAFT_116117</name>
</gene>
<dbReference type="EMBL" id="KV425661">
    <property type="protein sequence ID" value="KZT18796.1"/>
    <property type="molecule type" value="Genomic_DNA"/>
</dbReference>
<dbReference type="Proteomes" id="UP000076761">
    <property type="component" value="Unassembled WGS sequence"/>
</dbReference>
<evidence type="ECO:0008006" key="3">
    <source>
        <dbReference type="Google" id="ProtNLM"/>
    </source>
</evidence>
<dbReference type="AlphaFoldDB" id="A0A165MUF7"/>
<protein>
    <recommendedName>
        <fullName evidence="3">F-box domain-containing protein</fullName>
    </recommendedName>
</protein>